<organism evidence="2 3">
    <name type="scientific">Candidatus Carbonibacillus altaicus</name>
    <dbReference type="NCBI Taxonomy" id="2163959"/>
    <lineage>
        <taxon>Bacteria</taxon>
        <taxon>Bacillati</taxon>
        <taxon>Bacillota</taxon>
        <taxon>Bacilli</taxon>
        <taxon>Bacillales</taxon>
        <taxon>Candidatus Carbonibacillus</taxon>
    </lineage>
</organism>
<dbReference type="InterPro" id="IPR027417">
    <property type="entry name" value="P-loop_NTPase"/>
</dbReference>
<dbReference type="AlphaFoldDB" id="A0A2R6Y250"/>
<feature type="compositionally biased region" description="Basic and acidic residues" evidence="1">
    <location>
        <begin position="9"/>
        <end position="26"/>
    </location>
</feature>
<dbReference type="SUPFAM" id="SSF52540">
    <property type="entry name" value="P-loop containing nucleoside triphosphate hydrolases"/>
    <property type="match status" value="1"/>
</dbReference>
<dbReference type="PANTHER" id="PTHR11669:SF8">
    <property type="entry name" value="DNA POLYMERASE III SUBUNIT DELTA"/>
    <property type="match status" value="1"/>
</dbReference>
<dbReference type="InterPro" id="IPR050238">
    <property type="entry name" value="DNA_Rep/Repair_Clamp_Loader"/>
</dbReference>
<dbReference type="Pfam" id="PF13177">
    <property type="entry name" value="DNA_pol3_delta2"/>
    <property type="match status" value="1"/>
</dbReference>
<gene>
    <name evidence="2" type="ORF">BSOLF_2766</name>
</gene>
<protein>
    <submittedName>
        <fullName evidence="2">DNA polymerase III delta prime subunit</fullName>
    </submittedName>
</protein>
<dbReference type="Proteomes" id="UP000244338">
    <property type="component" value="Unassembled WGS sequence"/>
</dbReference>
<dbReference type="EMBL" id="PEBX01000021">
    <property type="protein sequence ID" value="PTQ56715.1"/>
    <property type="molecule type" value="Genomic_DNA"/>
</dbReference>
<name>A0A2R6Y250_9BACL</name>
<comment type="caution">
    <text evidence="2">The sequence shown here is derived from an EMBL/GenBank/DDBJ whole genome shotgun (WGS) entry which is preliminary data.</text>
</comment>
<reference evidence="3" key="1">
    <citation type="journal article" date="2018" name="Sci. Rep.">
        <title>Lignite coal burning seam in the remote Altai Mountains harbors a hydrogen-driven thermophilic microbial community.</title>
        <authorList>
            <person name="Kadnikov V.V."/>
            <person name="Mardanov A.V."/>
            <person name="Ivasenko D.A."/>
            <person name="Antsiferov D.V."/>
            <person name="Beletsky A.V."/>
            <person name="Karnachuk O.V."/>
            <person name="Ravin N.V."/>
        </authorList>
    </citation>
    <scope>NUCLEOTIDE SEQUENCE [LARGE SCALE GENOMIC DNA]</scope>
</reference>
<dbReference type="GO" id="GO:0006261">
    <property type="term" value="P:DNA-templated DNA replication"/>
    <property type="evidence" value="ECO:0007669"/>
    <property type="project" value="TreeGrafter"/>
</dbReference>
<proteinExistence type="predicted"/>
<evidence type="ECO:0000256" key="1">
    <source>
        <dbReference type="SAM" id="MobiDB-lite"/>
    </source>
</evidence>
<evidence type="ECO:0000313" key="2">
    <source>
        <dbReference type="EMBL" id="PTQ56715.1"/>
    </source>
</evidence>
<dbReference type="Gene3D" id="3.40.50.300">
    <property type="entry name" value="P-loop containing nucleotide triphosphate hydrolases"/>
    <property type="match status" value="1"/>
</dbReference>
<dbReference type="PANTHER" id="PTHR11669">
    <property type="entry name" value="REPLICATION FACTOR C / DNA POLYMERASE III GAMMA-TAU SUBUNIT"/>
    <property type="match status" value="1"/>
</dbReference>
<accession>A0A2R6Y250</accession>
<feature type="region of interest" description="Disordered" evidence="1">
    <location>
        <begin position="1"/>
        <end position="26"/>
    </location>
</feature>
<sequence>MASDISGLDGEHLDTNKESIEKESTEREWSYTARIDQLFASGRWVHGYIFAGPPGSQKKEAARYMAARLLGTEDVIQAGAIWYHPDLFWVDAPDTSHKVEDTRLWMQNLLLAPVKSNRRVLIVEGAERLTREAQNSFLKFLEEPPSGRIIILLSEEPWRLLPTVRSRLLTMVFWQKDLSEVKRKLLESGVRAEDVETLAPFYADAERAEMIARHPSFASLRESVVDWICAHDERKDRDSDPGGLTVYRWLMHPLVKDEPELLFQLVLAALKDMLRLVQKDAGGRTSRHEWHYPDYLERLRQAAHTMGIRSISDMIFSLLMGWEAYTRAHTLFPIESVLWNLDQEERLTWAWML</sequence>
<evidence type="ECO:0000313" key="3">
    <source>
        <dbReference type="Proteomes" id="UP000244338"/>
    </source>
</evidence>